<proteinExistence type="predicted"/>
<organism evidence="1 2">
    <name type="scientific">Flavobacterium salmonis</name>
    <dbReference type="NCBI Taxonomy" id="2654844"/>
    <lineage>
        <taxon>Bacteria</taxon>
        <taxon>Pseudomonadati</taxon>
        <taxon>Bacteroidota</taxon>
        <taxon>Flavobacteriia</taxon>
        <taxon>Flavobacteriales</taxon>
        <taxon>Flavobacteriaceae</taxon>
        <taxon>Flavobacterium</taxon>
    </lineage>
</organism>
<sequence length="98" mass="11733">MVSFCTFNRSFCENRFGFLNKDIELFKYIWLETSSVTTGSRVPYIQKEIDFCGEIASMVKVLPNLLDYTDHIKYLEQKIIWLKKDIENEQKRDFEGYI</sequence>
<reference evidence="1 2" key="1">
    <citation type="submission" date="2020-06" db="EMBL/GenBank/DDBJ databases">
        <authorList>
            <person name="Criscuolo A."/>
        </authorList>
    </citation>
    <scope>NUCLEOTIDE SEQUENCE [LARGE SCALE GENOMIC DNA]</scope>
    <source>
        <strain evidence="2">CIP 111411</strain>
    </source>
</reference>
<name>A0A6V6Z1I5_9FLAO</name>
<gene>
    <name evidence="1" type="ORF">FLAT13_02824</name>
</gene>
<accession>A0A6V6Z1I5</accession>
<protein>
    <submittedName>
        <fullName evidence="1">Uncharacterized protein</fullName>
    </submittedName>
</protein>
<dbReference type="EMBL" id="CAIJDP010000071">
    <property type="protein sequence ID" value="CAD0005535.1"/>
    <property type="molecule type" value="Genomic_DNA"/>
</dbReference>
<evidence type="ECO:0000313" key="2">
    <source>
        <dbReference type="Proteomes" id="UP000530060"/>
    </source>
</evidence>
<dbReference type="AlphaFoldDB" id="A0A6V6Z1I5"/>
<evidence type="ECO:0000313" key="1">
    <source>
        <dbReference type="EMBL" id="CAD0005535.1"/>
    </source>
</evidence>
<dbReference type="Proteomes" id="UP000530060">
    <property type="component" value="Unassembled WGS sequence"/>
</dbReference>
<keyword evidence="2" id="KW-1185">Reference proteome</keyword>
<comment type="caution">
    <text evidence="1">The sequence shown here is derived from an EMBL/GenBank/DDBJ whole genome shotgun (WGS) entry which is preliminary data.</text>
</comment>